<proteinExistence type="predicted"/>
<evidence type="ECO:0000313" key="2">
    <source>
        <dbReference type="Proteomes" id="UP001055879"/>
    </source>
</evidence>
<organism evidence="1 2">
    <name type="scientific">Arctium lappa</name>
    <name type="common">Greater burdock</name>
    <name type="synonym">Lappa major</name>
    <dbReference type="NCBI Taxonomy" id="4217"/>
    <lineage>
        <taxon>Eukaryota</taxon>
        <taxon>Viridiplantae</taxon>
        <taxon>Streptophyta</taxon>
        <taxon>Embryophyta</taxon>
        <taxon>Tracheophyta</taxon>
        <taxon>Spermatophyta</taxon>
        <taxon>Magnoliopsida</taxon>
        <taxon>eudicotyledons</taxon>
        <taxon>Gunneridae</taxon>
        <taxon>Pentapetalae</taxon>
        <taxon>asterids</taxon>
        <taxon>campanulids</taxon>
        <taxon>Asterales</taxon>
        <taxon>Asteraceae</taxon>
        <taxon>Carduoideae</taxon>
        <taxon>Cardueae</taxon>
        <taxon>Arctiinae</taxon>
        <taxon>Arctium</taxon>
    </lineage>
</organism>
<dbReference type="Proteomes" id="UP001055879">
    <property type="component" value="Linkage Group LG06"/>
</dbReference>
<sequence>MINLQLQCSWHFGRSSGSAQRHLEGHHAHREKLLRMISDISIYQDSPFPLEEYFPGPSLRFLDLLCNYVTCAYREKFEDECRAIFGNSSGLIFSIERLINKLSRQILKDCLLWTKIELGPW</sequence>
<protein>
    <submittedName>
        <fullName evidence="1">Uncharacterized protein</fullName>
    </submittedName>
</protein>
<accession>A0ACB9BFP7</accession>
<gene>
    <name evidence="1" type="ORF">L6452_20415</name>
</gene>
<name>A0ACB9BFP7_ARCLA</name>
<keyword evidence="2" id="KW-1185">Reference proteome</keyword>
<dbReference type="EMBL" id="CM042052">
    <property type="protein sequence ID" value="KAI3719515.1"/>
    <property type="molecule type" value="Genomic_DNA"/>
</dbReference>
<reference evidence="2" key="1">
    <citation type="journal article" date="2022" name="Mol. Ecol. Resour.">
        <title>The genomes of chicory, endive, great burdock and yacon provide insights into Asteraceae palaeo-polyploidization history and plant inulin production.</title>
        <authorList>
            <person name="Fan W."/>
            <person name="Wang S."/>
            <person name="Wang H."/>
            <person name="Wang A."/>
            <person name="Jiang F."/>
            <person name="Liu H."/>
            <person name="Zhao H."/>
            <person name="Xu D."/>
            <person name="Zhang Y."/>
        </authorList>
    </citation>
    <scope>NUCLEOTIDE SEQUENCE [LARGE SCALE GENOMIC DNA]</scope>
    <source>
        <strain evidence="2">cv. Niubang</strain>
    </source>
</reference>
<reference evidence="1 2" key="2">
    <citation type="journal article" date="2022" name="Mol. Ecol. Resour.">
        <title>The genomes of chicory, endive, great burdock and yacon provide insights into Asteraceae paleo-polyploidization history and plant inulin production.</title>
        <authorList>
            <person name="Fan W."/>
            <person name="Wang S."/>
            <person name="Wang H."/>
            <person name="Wang A."/>
            <person name="Jiang F."/>
            <person name="Liu H."/>
            <person name="Zhao H."/>
            <person name="Xu D."/>
            <person name="Zhang Y."/>
        </authorList>
    </citation>
    <scope>NUCLEOTIDE SEQUENCE [LARGE SCALE GENOMIC DNA]</scope>
    <source>
        <strain evidence="2">cv. Niubang</strain>
    </source>
</reference>
<comment type="caution">
    <text evidence="1">The sequence shown here is derived from an EMBL/GenBank/DDBJ whole genome shotgun (WGS) entry which is preliminary data.</text>
</comment>
<evidence type="ECO:0000313" key="1">
    <source>
        <dbReference type="EMBL" id="KAI3719515.1"/>
    </source>
</evidence>